<protein>
    <submittedName>
        <fullName evidence="3">Uncharacterized protein</fullName>
    </submittedName>
</protein>
<feature type="region of interest" description="Disordered" evidence="1">
    <location>
        <begin position="80"/>
        <end position="164"/>
    </location>
</feature>
<accession>A0A8H7DIN7</accession>
<keyword evidence="2" id="KW-1133">Transmembrane helix</keyword>
<evidence type="ECO:0000256" key="1">
    <source>
        <dbReference type="SAM" id="MobiDB-lite"/>
    </source>
</evidence>
<keyword evidence="4" id="KW-1185">Reference proteome</keyword>
<dbReference type="EMBL" id="JACAZH010000002">
    <property type="protein sequence ID" value="KAF7375730.1"/>
    <property type="molecule type" value="Genomic_DNA"/>
</dbReference>
<sequence length="284" mass="30810">MTSAISSSTLIAISILISGLMGLEDVASSALNHIYGLATTNALMFFMASGAVILVFKRIHETSGFMDDYCASDADLDDGASVDDDGSESDSSMDHGWSHRSTTHSENHLRPESHPSSSSVSWGSNRPHISIPASARTSAGQPPKCSPPSTQEDPYNHQGRPVPLSVSLSSFESRASQIQHSQFTLPAAYLQAHCPNLMHSVPKHHRFAPISSLLSEYAQYLPRRPVTTPYRYMASIKRSRHGSSFVPPMEDARFPVVSGLTFPDAIPSATPLPQKALPRRARVN</sequence>
<evidence type="ECO:0000313" key="4">
    <source>
        <dbReference type="Proteomes" id="UP000623467"/>
    </source>
</evidence>
<evidence type="ECO:0000256" key="2">
    <source>
        <dbReference type="SAM" id="Phobius"/>
    </source>
</evidence>
<keyword evidence="2" id="KW-0812">Transmembrane</keyword>
<keyword evidence="2" id="KW-0472">Membrane</keyword>
<name>A0A8H7DIN7_9AGAR</name>
<organism evidence="3 4">
    <name type="scientific">Mycena sanguinolenta</name>
    <dbReference type="NCBI Taxonomy" id="230812"/>
    <lineage>
        <taxon>Eukaryota</taxon>
        <taxon>Fungi</taxon>
        <taxon>Dikarya</taxon>
        <taxon>Basidiomycota</taxon>
        <taxon>Agaricomycotina</taxon>
        <taxon>Agaricomycetes</taxon>
        <taxon>Agaricomycetidae</taxon>
        <taxon>Agaricales</taxon>
        <taxon>Marasmiineae</taxon>
        <taxon>Mycenaceae</taxon>
        <taxon>Mycena</taxon>
    </lineage>
</organism>
<gene>
    <name evidence="3" type="ORF">MSAN_00462500</name>
</gene>
<evidence type="ECO:0000313" key="3">
    <source>
        <dbReference type="EMBL" id="KAF7375730.1"/>
    </source>
</evidence>
<dbReference type="Proteomes" id="UP000623467">
    <property type="component" value="Unassembled WGS sequence"/>
</dbReference>
<feature type="compositionally biased region" description="Low complexity" evidence="1">
    <location>
        <begin position="114"/>
        <end position="124"/>
    </location>
</feature>
<dbReference type="OrthoDB" id="2947159at2759"/>
<proteinExistence type="predicted"/>
<feature type="compositionally biased region" description="Basic and acidic residues" evidence="1">
    <location>
        <begin position="92"/>
        <end position="113"/>
    </location>
</feature>
<comment type="caution">
    <text evidence="3">The sequence shown here is derived from an EMBL/GenBank/DDBJ whole genome shotgun (WGS) entry which is preliminary data.</text>
</comment>
<feature type="transmembrane region" description="Helical" evidence="2">
    <location>
        <begin position="32"/>
        <end position="56"/>
    </location>
</feature>
<reference evidence="3" key="1">
    <citation type="submission" date="2020-05" db="EMBL/GenBank/DDBJ databases">
        <title>Mycena genomes resolve the evolution of fungal bioluminescence.</title>
        <authorList>
            <person name="Tsai I.J."/>
        </authorList>
    </citation>
    <scope>NUCLEOTIDE SEQUENCE</scope>
    <source>
        <strain evidence="3">160909Yilan</strain>
    </source>
</reference>
<dbReference type="AlphaFoldDB" id="A0A8H7DIN7"/>